<evidence type="ECO:0000256" key="1">
    <source>
        <dbReference type="SAM" id="MobiDB-lite"/>
    </source>
</evidence>
<name>A0A2N5SLX9_9BASI</name>
<dbReference type="PANTHER" id="PTHR47501:SF5">
    <property type="entry name" value="HAT C-TERMINAL DIMERISATION DOMAIN-CONTAINING PROTEIN"/>
    <property type="match status" value="1"/>
</dbReference>
<dbReference type="EMBL" id="PGCJ01000926">
    <property type="protein sequence ID" value="PLW14246.1"/>
    <property type="molecule type" value="Genomic_DNA"/>
</dbReference>
<feature type="region of interest" description="Disordered" evidence="1">
    <location>
        <begin position="73"/>
        <end position="113"/>
    </location>
</feature>
<reference evidence="2 3" key="1">
    <citation type="submission" date="2017-11" db="EMBL/GenBank/DDBJ databases">
        <title>De novo assembly and phasing of dikaryotic genomes from two isolates of Puccinia coronata f. sp. avenae, the causal agent of oat crown rust.</title>
        <authorList>
            <person name="Miller M.E."/>
            <person name="Zhang Y."/>
            <person name="Omidvar V."/>
            <person name="Sperschneider J."/>
            <person name="Schwessinger B."/>
            <person name="Raley C."/>
            <person name="Palmer J.M."/>
            <person name="Garnica D."/>
            <person name="Upadhyaya N."/>
            <person name="Rathjen J."/>
            <person name="Taylor J.M."/>
            <person name="Park R.F."/>
            <person name="Dodds P.N."/>
            <person name="Hirsch C.D."/>
            <person name="Kianian S.F."/>
            <person name="Figueroa M."/>
        </authorList>
    </citation>
    <scope>NUCLEOTIDE SEQUENCE [LARGE SCALE GENOMIC DNA]</scope>
    <source>
        <strain evidence="2">12NC29</strain>
    </source>
</reference>
<dbReference type="PANTHER" id="PTHR47501">
    <property type="entry name" value="TRANSPOSASE-RELATED"/>
    <property type="match status" value="1"/>
</dbReference>
<evidence type="ECO:0000313" key="2">
    <source>
        <dbReference type="EMBL" id="PLW14246.1"/>
    </source>
</evidence>
<evidence type="ECO:0000313" key="3">
    <source>
        <dbReference type="Proteomes" id="UP000235388"/>
    </source>
</evidence>
<protein>
    <submittedName>
        <fullName evidence="2">Uncharacterized protein</fullName>
    </submittedName>
</protein>
<comment type="caution">
    <text evidence="2">The sequence shown here is derived from an EMBL/GenBank/DDBJ whole genome shotgun (WGS) entry which is preliminary data.</text>
</comment>
<accession>A0A2N5SLX9</accession>
<keyword evidence="3" id="KW-1185">Reference proteome</keyword>
<dbReference type="AlphaFoldDB" id="A0A2N5SLX9"/>
<dbReference type="Proteomes" id="UP000235388">
    <property type="component" value="Unassembled WGS sequence"/>
</dbReference>
<organism evidence="2 3">
    <name type="scientific">Puccinia coronata f. sp. avenae</name>
    <dbReference type="NCBI Taxonomy" id="200324"/>
    <lineage>
        <taxon>Eukaryota</taxon>
        <taxon>Fungi</taxon>
        <taxon>Dikarya</taxon>
        <taxon>Basidiomycota</taxon>
        <taxon>Pucciniomycotina</taxon>
        <taxon>Pucciniomycetes</taxon>
        <taxon>Pucciniales</taxon>
        <taxon>Pucciniaceae</taxon>
        <taxon>Puccinia</taxon>
    </lineage>
</organism>
<sequence length="333" mass="37620">MIKELSQLIANHDGTTWDDEVNHQQCFCHVLALVLGAGLTTIKLSTSEGPTNQKPDHFPTLPTIIEESESILDEGQGSESNKEIDPDDVSDTTPKSELDDHPHVVSKKTKGKYSDSGIGFTLRKIDYVCRWICSSPAKQAEFKVWAKKMGYDGPGIIGGYGIRWNIAYDSQNRAYQARKDINQLLENKAENGKGKYFSGYKFTSKEWENIKVLNLVLKYKDLALKCEPILMATMLHPAWRLLLFYNKFPAHHNAAQSLLLKKYKDCQVLLKPPTPPTAKESPQRTDGADSGYIFYPINPGLDDSKDELNRYHEAKYTLGIQGNVLLWWKNQAP</sequence>
<proteinExistence type="predicted"/>
<gene>
    <name evidence="2" type="ORF">PCANC_14493</name>
</gene>
<feature type="compositionally biased region" description="Basic and acidic residues" evidence="1">
    <location>
        <begin position="94"/>
        <end position="103"/>
    </location>
</feature>